<organism evidence="1 2">
    <name type="scientific">Pararge aegeria aegeria</name>
    <dbReference type="NCBI Taxonomy" id="348720"/>
    <lineage>
        <taxon>Eukaryota</taxon>
        <taxon>Metazoa</taxon>
        <taxon>Ecdysozoa</taxon>
        <taxon>Arthropoda</taxon>
        <taxon>Hexapoda</taxon>
        <taxon>Insecta</taxon>
        <taxon>Pterygota</taxon>
        <taxon>Neoptera</taxon>
        <taxon>Endopterygota</taxon>
        <taxon>Lepidoptera</taxon>
        <taxon>Glossata</taxon>
        <taxon>Ditrysia</taxon>
        <taxon>Papilionoidea</taxon>
        <taxon>Nymphalidae</taxon>
        <taxon>Satyrinae</taxon>
        <taxon>Satyrini</taxon>
        <taxon>Parargina</taxon>
        <taxon>Pararge</taxon>
    </lineage>
</organism>
<dbReference type="EMBL" id="CAKXAJ010022629">
    <property type="protein sequence ID" value="CAH2227217.1"/>
    <property type="molecule type" value="Genomic_DNA"/>
</dbReference>
<evidence type="ECO:0000313" key="1">
    <source>
        <dbReference type="EMBL" id="CAH2227217.1"/>
    </source>
</evidence>
<dbReference type="AlphaFoldDB" id="A0A8S4QYA3"/>
<proteinExistence type="predicted"/>
<sequence>VLSLSVLTEIPPKQLWIQSVGFNTSQLDVQFKKSLIYLSVDFLKIFPYNSFMVESQHWLLGMMFLLDPDLCHLRARWTPALFAEIRKTALQALVCTLHLMPTRLVTGHEIIRRIMWYIEWYSENPYELPVLYWCVRLLHAAIRVRGETTRPDTLRDLFDTHGIIILMRKHRNSILNNTRNA</sequence>
<evidence type="ECO:0000313" key="2">
    <source>
        <dbReference type="Proteomes" id="UP000838756"/>
    </source>
</evidence>
<keyword evidence="2" id="KW-1185">Reference proteome</keyword>
<reference evidence="1" key="1">
    <citation type="submission" date="2022-03" db="EMBL/GenBank/DDBJ databases">
        <authorList>
            <person name="Lindestad O."/>
        </authorList>
    </citation>
    <scope>NUCLEOTIDE SEQUENCE</scope>
</reference>
<feature type="non-terminal residue" evidence="1">
    <location>
        <position position="181"/>
    </location>
</feature>
<accession>A0A8S4QYA3</accession>
<comment type="caution">
    <text evidence="1">The sequence shown here is derived from an EMBL/GenBank/DDBJ whole genome shotgun (WGS) entry which is preliminary data.</text>
</comment>
<protein>
    <submittedName>
        <fullName evidence="1">Jg18379 protein</fullName>
    </submittedName>
</protein>
<feature type="non-terminal residue" evidence="1">
    <location>
        <position position="1"/>
    </location>
</feature>
<dbReference type="OrthoDB" id="6915795at2759"/>
<gene>
    <name evidence="1" type="primary">jg18379</name>
    <name evidence="1" type="ORF">PAEG_LOCUS7746</name>
</gene>
<name>A0A8S4QYA3_9NEOP</name>
<dbReference type="Proteomes" id="UP000838756">
    <property type="component" value="Unassembled WGS sequence"/>
</dbReference>